<protein>
    <recommendedName>
        <fullName evidence="8">Protein kinase domain-containing protein</fullName>
    </recommendedName>
</protein>
<dbReference type="PANTHER" id="PTHR27009">
    <property type="entry name" value="RUST RESISTANCE KINASE LR10-RELATED"/>
    <property type="match status" value="1"/>
</dbReference>
<comment type="caution">
    <text evidence="9">The sequence shown here is derived from an EMBL/GenBank/DDBJ whole genome shotgun (WGS) entry which is preliminary data.</text>
</comment>
<reference evidence="9 10" key="1">
    <citation type="journal article" date="2022" name="Nat. Genet.">
        <title>Improved pea reference genome and pan-genome highlight genomic features and evolutionary characteristics.</title>
        <authorList>
            <person name="Yang T."/>
            <person name="Liu R."/>
            <person name="Luo Y."/>
            <person name="Hu S."/>
            <person name="Wang D."/>
            <person name="Wang C."/>
            <person name="Pandey M.K."/>
            <person name="Ge S."/>
            <person name="Xu Q."/>
            <person name="Li N."/>
            <person name="Li G."/>
            <person name="Huang Y."/>
            <person name="Saxena R.K."/>
            <person name="Ji Y."/>
            <person name="Li M."/>
            <person name="Yan X."/>
            <person name="He Y."/>
            <person name="Liu Y."/>
            <person name="Wang X."/>
            <person name="Xiang C."/>
            <person name="Varshney R.K."/>
            <person name="Ding H."/>
            <person name="Gao S."/>
            <person name="Zong X."/>
        </authorList>
    </citation>
    <scope>NUCLEOTIDE SEQUENCE [LARGE SCALE GENOMIC DNA]</scope>
    <source>
        <strain evidence="9 10">cv. Zhongwan 6</strain>
    </source>
</reference>
<proteinExistence type="predicted"/>
<comment type="subcellular location">
    <subcellularLocation>
        <location evidence="1">Membrane</location>
        <topology evidence="1">Single-pass type I membrane protein</topology>
    </subcellularLocation>
</comment>
<keyword evidence="7" id="KW-0325">Glycoprotein</keyword>
<dbReference type="PROSITE" id="PS50011">
    <property type="entry name" value="PROTEIN_KINASE_DOM"/>
    <property type="match status" value="1"/>
</dbReference>
<keyword evidence="5" id="KW-1133">Transmembrane helix</keyword>
<evidence type="ECO:0000256" key="4">
    <source>
        <dbReference type="ARBA" id="ARBA00022729"/>
    </source>
</evidence>
<organism evidence="9 10">
    <name type="scientific">Pisum sativum</name>
    <name type="common">Garden pea</name>
    <name type="synonym">Lathyrus oleraceus</name>
    <dbReference type="NCBI Taxonomy" id="3888"/>
    <lineage>
        <taxon>Eukaryota</taxon>
        <taxon>Viridiplantae</taxon>
        <taxon>Streptophyta</taxon>
        <taxon>Embryophyta</taxon>
        <taxon>Tracheophyta</taxon>
        <taxon>Spermatophyta</taxon>
        <taxon>Magnoliopsida</taxon>
        <taxon>eudicotyledons</taxon>
        <taxon>Gunneridae</taxon>
        <taxon>Pentapetalae</taxon>
        <taxon>rosids</taxon>
        <taxon>fabids</taxon>
        <taxon>Fabales</taxon>
        <taxon>Fabaceae</taxon>
        <taxon>Papilionoideae</taxon>
        <taxon>50 kb inversion clade</taxon>
        <taxon>NPAAA clade</taxon>
        <taxon>Hologalegina</taxon>
        <taxon>IRL clade</taxon>
        <taxon>Fabeae</taxon>
        <taxon>Lathyrus</taxon>
    </lineage>
</organism>
<keyword evidence="6" id="KW-0472">Membrane</keyword>
<dbReference type="InterPro" id="IPR000719">
    <property type="entry name" value="Prot_kinase_dom"/>
</dbReference>
<keyword evidence="2" id="KW-0723">Serine/threonine-protein kinase</keyword>
<dbReference type="GO" id="GO:0004674">
    <property type="term" value="F:protein serine/threonine kinase activity"/>
    <property type="evidence" value="ECO:0007669"/>
    <property type="project" value="UniProtKB-KW"/>
</dbReference>
<keyword evidence="2" id="KW-0808">Transferase</keyword>
<sequence>MKPHNILDENLNPKISDFGLAKLYRIDQSILTLIAARGTMGYMAPDLLYKNIGSISHNVDVYGFGMMLMEMAGMMLDATELVLHLGFKFCKWSWHESDVVYAGLMQEVSFGSVADTPLWSTENSVEAARLFWFLTATNVWSVQDSPHLLASNSVRMMPLQIRSKVRLTVLPGVVRELKVGNTLALVWLGMVLFAHEGGEGT</sequence>
<keyword evidence="10" id="KW-1185">Reference proteome</keyword>
<keyword evidence="2" id="KW-0418">Kinase</keyword>
<feature type="domain" description="Protein kinase" evidence="8">
    <location>
        <begin position="1"/>
        <end position="201"/>
    </location>
</feature>
<dbReference type="Gramene" id="Psat07G0185500-T1">
    <property type="protein sequence ID" value="KAI5385018.1"/>
    <property type="gene ID" value="KIW84_071855"/>
</dbReference>
<evidence type="ECO:0000256" key="2">
    <source>
        <dbReference type="ARBA" id="ARBA00022527"/>
    </source>
</evidence>
<accession>A0A9D4VJC4</accession>
<evidence type="ECO:0000256" key="5">
    <source>
        <dbReference type="ARBA" id="ARBA00022989"/>
    </source>
</evidence>
<evidence type="ECO:0000259" key="8">
    <source>
        <dbReference type="PROSITE" id="PS50011"/>
    </source>
</evidence>
<evidence type="ECO:0000313" key="10">
    <source>
        <dbReference type="Proteomes" id="UP001058974"/>
    </source>
</evidence>
<dbReference type="Gene3D" id="1.10.510.10">
    <property type="entry name" value="Transferase(Phosphotransferase) domain 1"/>
    <property type="match status" value="1"/>
</dbReference>
<dbReference type="Pfam" id="PF00069">
    <property type="entry name" value="Pkinase"/>
    <property type="match status" value="1"/>
</dbReference>
<dbReference type="InterPro" id="IPR011009">
    <property type="entry name" value="Kinase-like_dom_sf"/>
</dbReference>
<evidence type="ECO:0000256" key="1">
    <source>
        <dbReference type="ARBA" id="ARBA00004479"/>
    </source>
</evidence>
<dbReference type="Proteomes" id="UP001058974">
    <property type="component" value="Chromosome 7"/>
</dbReference>
<dbReference type="GO" id="GO:0005524">
    <property type="term" value="F:ATP binding"/>
    <property type="evidence" value="ECO:0007669"/>
    <property type="project" value="InterPro"/>
</dbReference>
<evidence type="ECO:0000256" key="7">
    <source>
        <dbReference type="ARBA" id="ARBA00023180"/>
    </source>
</evidence>
<keyword evidence="3" id="KW-0812">Transmembrane</keyword>
<evidence type="ECO:0000256" key="6">
    <source>
        <dbReference type="ARBA" id="ARBA00023136"/>
    </source>
</evidence>
<name>A0A9D4VJC4_PEA</name>
<dbReference type="EMBL" id="JAMSHJ010000007">
    <property type="protein sequence ID" value="KAI5385018.1"/>
    <property type="molecule type" value="Genomic_DNA"/>
</dbReference>
<dbReference type="GO" id="GO:0016020">
    <property type="term" value="C:membrane"/>
    <property type="evidence" value="ECO:0007669"/>
    <property type="project" value="UniProtKB-SubCell"/>
</dbReference>
<dbReference type="AlphaFoldDB" id="A0A9D4VJC4"/>
<gene>
    <name evidence="9" type="ORF">KIW84_071855</name>
</gene>
<dbReference type="SUPFAM" id="SSF56112">
    <property type="entry name" value="Protein kinase-like (PK-like)"/>
    <property type="match status" value="1"/>
</dbReference>
<keyword evidence="4" id="KW-0732">Signal</keyword>
<dbReference type="InterPro" id="IPR045874">
    <property type="entry name" value="LRK10/LRL21-25-like"/>
</dbReference>
<evidence type="ECO:0000256" key="3">
    <source>
        <dbReference type="ARBA" id="ARBA00022692"/>
    </source>
</evidence>
<evidence type="ECO:0000313" key="9">
    <source>
        <dbReference type="EMBL" id="KAI5385018.1"/>
    </source>
</evidence>